<dbReference type="EMBL" id="CAJVAS010000009">
    <property type="protein sequence ID" value="CAG7623216.1"/>
    <property type="molecule type" value="Genomic_DNA"/>
</dbReference>
<dbReference type="AlphaFoldDB" id="A0A916K0T7"/>
<dbReference type="InterPro" id="IPR005135">
    <property type="entry name" value="Endo/exonuclease/phosphatase"/>
</dbReference>
<dbReference type="GO" id="GO:0000175">
    <property type="term" value="F:3'-5'-RNA exonuclease activity"/>
    <property type="evidence" value="ECO:0007669"/>
    <property type="project" value="TreeGrafter"/>
</dbReference>
<dbReference type="PANTHER" id="PTHR12121:SF36">
    <property type="entry name" value="ENDONUCLEASE_EXONUCLEASE_PHOSPHATASE DOMAIN-CONTAINING PROTEIN"/>
    <property type="match status" value="1"/>
</dbReference>
<reference evidence="2" key="1">
    <citation type="submission" date="2021-06" db="EMBL/GenBank/DDBJ databases">
        <authorList>
            <person name="Criscuolo A."/>
        </authorList>
    </citation>
    <scope>NUCLEOTIDE SEQUENCE</scope>
    <source>
        <strain evidence="2">CIP111600</strain>
    </source>
</reference>
<dbReference type="InterPro" id="IPR050410">
    <property type="entry name" value="CCR4/nocturin_mRNA_transcr"/>
</dbReference>
<keyword evidence="3" id="KW-1185">Reference proteome</keyword>
<dbReference type="CDD" id="cd09083">
    <property type="entry name" value="EEP-1"/>
    <property type="match status" value="1"/>
</dbReference>
<dbReference type="RefSeq" id="WP_218092280.1">
    <property type="nucleotide sequence ID" value="NZ_CAJVAS010000009.1"/>
</dbReference>
<feature type="domain" description="Endonuclease/exonuclease/phosphatase" evidence="1">
    <location>
        <begin position="44"/>
        <end position="288"/>
    </location>
</feature>
<name>A0A916K0T7_9BACL</name>
<dbReference type="Pfam" id="PF03372">
    <property type="entry name" value="Exo_endo_phos"/>
    <property type="match status" value="1"/>
</dbReference>
<gene>
    <name evidence="2" type="ORF">PAESOLCIP111_02496</name>
</gene>
<organism evidence="2 3">
    <name type="scientific">Paenibacillus solanacearum</name>
    <dbReference type="NCBI Taxonomy" id="2048548"/>
    <lineage>
        <taxon>Bacteria</taxon>
        <taxon>Bacillati</taxon>
        <taxon>Bacillota</taxon>
        <taxon>Bacilli</taxon>
        <taxon>Bacillales</taxon>
        <taxon>Paenibacillaceae</taxon>
        <taxon>Paenibacillus</taxon>
    </lineage>
</organism>
<dbReference type="Proteomes" id="UP000693672">
    <property type="component" value="Unassembled WGS sequence"/>
</dbReference>
<dbReference type="PANTHER" id="PTHR12121">
    <property type="entry name" value="CARBON CATABOLITE REPRESSOR PROTEIN 4"/>
    <property type="match status" value="1"/>
</dbReference>
<proteinExistence type="predicted"/>
<dbReference type="PROSITE" id="PS51257">
    <property type="entry name" value="PROKAR_LIPOPROTEIN"/>
    <property type="match status" value="1"/>
</dbReference>
<accession>A0A916K0T7</accession>
<evidence type="ECO:0000259" key="1">
    <source>
        <dbReference type="Pfam" id="PF03372"/>
    </source>
</evidence>
<protein>
    <recommendedName>
        <fullName evidence="1">Endonuclease/exonuclease/phosphatase domain-containing protein</fullName>
    </recommendedName>
</protein>
<comment type="caution">
    <text evidence="2">The sequence shown here is derived from an EMBL/GenBank/DDBJ whole genome shotgun (WGS) entry which is preliminary data.</text>
</comment>
<evidence type="ECO:0000313" key="2">
    <source>
        <dbReference type="EMBL" id="CAG7623216.1"/>
    </source>
</evidence>
<evidence type="ECO:0000313" key="3">
    <source>
        <dbReference type="Proteomes" id="UP000693672"/>
    </source>
</evidence>
<sequence>MKRRRMTLVYAAAAAIVLCACASLLWLQGTHWSGAAAGLKIKAMTFNLRVMNNNDEQSWAKRLPLVKELLEKQKPDILGTQEGQLVQVQDLERALRGYGRIGVGREGGQKGEHVAVFYNKERFDALESGNYWLSDTPEQIGSKSWGNTLPRMVTWVKLSEKASKQSFYFVNTHLDHISAEARSKGAQLIAEKAKAFDAKLPVILTGDFNSKLIHPPYRYLIETAGFTDALKSAPVISGEKLGTFNGFQSPEGGGPGNRIDWILYRGNVTPVQAGIDDYRRNGLYASDHYPVVAEMILQAGK</sequence>